<dbReference type="GO" id="GO:0005576">
    <property type="term" value="C:extracellular region"/>
    <property type="evidence" value="ECO:0007669"/>
    <property type="project" value="UniProtKB-SubCell"/>
</dbReference>
<feature type="signal peptide" evidence="6">
    <location>
        <begin position="1"/>
        <end position="27"/>
    </location>
</feature>
<keyword evidence="6" id="KW-0732">Signal</keyword>
<dbReference type="InterPro" id="IPR002102">
    <property type="entry name" value="Cohesin_dom"/>
</dbReference>
<keyword evidence="5" id="KW-1133">Transmembrane helix</keyword>
<feature type="domain" description="Cadherin-like beta-sandwich-like" evidence="8">
    <location>
        <begin position="312"/>
        <end position="383"/>
    </location>
</feature>
<accession>A0AA97D8W0</accession>
<keyword evidence="5" id="KW-0812">Transmembrane</keyword>
<evidence type="ECO:0000256" key="4">
    <source>
        <dbReference type="SAM" id="MobiDB-lite"/>
    </source>
</evidence>
<keyword evidence="5" id="KW-0472">Membrane</keyword>
<feature type="region of interest" description="Disordered" evidence="4">
    <location>
        <begin position="388"/>
        <end position="452"/>
    </location>
</feature>
<feature type="region of interest" description="Disordered" evidence="4">
    <location>
        <begin position="508"/>
        <end position="528"/>
    </location>
</feature>
<gene>
    <name evidence="9" type="ORF">PXC00_02190</name>
</gene>
<evidence type="ECO:0000313" key="10">
    <source>
        <dbReference type="Proteomes" id="UP001300604"/>
    </source>
</evidence>
<feature type="compositionally biased region" description="Low complexity" evidence="4">
    <location>
        <begin position="391"/>
        <end position="408"/>
    </location>
</feature>
<dbReference type="Proteomes" id="UP001300604">
    <property type="component" value="Chromosome"/>
</dbReference>
<dbReference type="SUPFAM" id="SSF49384">
    <property type="entry name" value="Carbohydrate-binding domain"/>
    <property type="match status" value="1"/>
</dbReference>
<dbReference type="InterPro" id="IPR006311">
    <property type="entry name" value="TAT_signal"/>
</dbReference>
<reference evidence="10" key="3">
    <citation type="submission" date="2024-06" db="EMBL/GenBank/DDBJ databases">
        <authorList>
            <person name="Zeng C."/>
        </authorList>
    </citation>
    <scope>NUCLEOTIDE SEQUENCE [LARGE SCALE GENOMIC DNA]</scope>
    <source>
        <strain evidence="10">ZCY20-5</strain>
    </source>
</reference>
<dbReference type="EMBL" id="CP135996">
    <property type="protein sequence ID" value="WOC32705.1"/>
    <property type="molecule type" value="Genomic_DNA"/>
</dbReference>
<dbReference type="GO" id="GO:0000272">
    <property type="term" value="P:polysaccharide catabolic process"/>
    <property type="evidence" value="ECO:0007669"/>
    <property type="project" value="InterPro"/>
</dbReference>
<dbReference type="RefSeq" id="WP_275846888.1">
    <property type="nucleotide sequence ID" value="NZ_CP135996.1"/>
</dbReference>
<dbReference type="AlphaFoldDB" id="A0AA97D8W0"/>
<feature type="transmembrane region" description="Helical" evidence="5">
    <location>
        <begin position="478"/>
        <end position="498"/>
    </location>
</feature>
<feature type="compositionally biased region" description="Low complexity" evidence="4">
    <location>
        <begin position="415"/>
        <end position="438"/>
    </location>
</feature>
<evidence type="ECO:0000259" key="8">
    <source>
        <dbReference type="Pfam" id="PF12733"/>
    </source>
</evidence>
<evidence type="ECO:0000256" key="2">
    <source>
        <dbReference type="ARBA" id="ARBA00022525"/>
    </source>
</evidence>
<dbReference type="Pfam" id="PF12733">
    <property type="entry name" value="Cadherin-like"/>
    <property type="match status" value="1"/>
</dbReference>
<keyword evidence="2" id="KW-0964">Secreted</keyword>
<keyword evidence="10" id="KW-1185">Reference proteome</keyword>
<dbReference type="PROSITE" id="PS51318">
    <property type="entry name" value="TAT"/>
    <property type="match status" value="1"/>
</dbReference>
<comment type="subcellular location">
    <subcellularLocation>
        <location evidence="1">Secreted</location>
    </subcellularLocation>
</comment>
<sequence>MKRPVSRRRLLLAAAVVLLLVSIPAFAAFSTQVGPKFLIRSAAQQVQPGEEVRVELVASPGRTTAGAFRFSLTYDAAAFSYVRKEDASQIQGADLFVRQSNPLVSVYTCDTQQGGAALLSGEVAAYVFRVREDAEPGTYTFSAKTDEVCDYDGNPLADSDAAAVQMQVSFSQTQSEISGLLSSAQSVSTAAAGQPYLTALLPEDTSLGQLQPAFRPEVTSYRMTVPESCAELWFQTGQPDGVAVTVNRHTLQAAGNDTVITVTAKALSDGGQRIYTIVVHREHSGESTVSASAVSAPQAEAVTVAAPAGTGLTPSFQPDIHDYEMTVPASCSEVYLQADTDTHAAVTANRHTLLAAGNDTVITLTVTAADGSGKTQYRFVVHRLAEPQSTSSAAARRAAGQVKTSGKSAAKKASRAAAASKTKKAASAGRKSSASRTGTAKSAKTAARGEEAYTPSAVPVTAAQQGGLTVAGNDGFTGFQTGILVLFLAASAAVAGILGTRAYCRKKTAPETAGSTASEASEVPEEKP</sequence>
<dbReference type="GO" id="GO:0030246">
    <property type="term" value="F:carbohydrate binding"/>
    <property type="evidence" value="ECO:0007669"/>
    <property type="project" value="InterPro"/>
</dbReference>
<dbReference type="Pfam" id="PF00963">
    <property type="entry name" value="Cohesin"/>
    <property type="match status" value="1"/>
</dbReference>
<evidence type="ECO:0000256" key="1">
    <source>
        <dbReference type="ARBA" id="ARBA00004613"/>
    </source>
</evidence>
<dbReference type="Gene3D" id="2.60.40.680">
    <property type="match status" value="1"/>
</dbReference>
<evidence type="ECO:0000259" key="7">
    <source>
        <dbReference type="Pfam" id="PF00963"/>
    </source>
</evidence>
<reference evidence="10" key="1">
    <citation type="submission" date="2024-06" db="EMBL/GenBank/DDBJ databases">
        <title>Caproicibacterium argilliputei sp. nov, a novel caproic acid producing anaerobic bacterium isolated from pit mud.</title>
        <authorList>
            <person name="Zeng C."/>
        </authorList>
    </citation>
    <scope>NUCLEOTIDE SEQUENCE [LARGE SCALE GENOMIC DNA]</scope>
    <source>
        <strain evidence="10">ZCY20-5</strain>
    </source>
</reference>
<feature type="domain" description="Cohesin" evidence="7">
    <location>
        <begin position="45"/>
        <end position="155"/>
    </location>
</feature>
<evidence type="ECO:0000313" key="9">
    <source>
        <dbReference type="EMBL" id="WOC32705.1"/>
    </source>
</evidence>
<dbReference type="InterPro" id="IPR008965">
    <property type="entry name" value="CBM2/CBM3_carb-bd_dom_sf"/>
</dbReference>
<organism evidence="9 10">
    <name type="scientific">Caproicibacterium argilliputei</name>
    <dbReference type="NCBI Taxonomy" id="3030016"/>
    <lineage>
        <taxon>Bacteria</taxon>
        <taxon>Bacillati</taxon>
        <taxon>Bacillota</taxon>
        <taxon>Clostridia</taxon>
        <taxon>Eubacteriales</taxon>
        <taxon>Oscillospiraceae</taxon>
        <taxon>Caproicibacterium</taxon>
    </lineage>
</organism>
<reference evidence="9 10" key="2">
    <citation type="submission" date="2024-06" db="EMBL/GenBank/DDBJ databases">
        <title>Caproicibacterium argilliputei sp. nov, a novel caproic acid producing anaerobic bacterium isolated from pit mud.</title>
        <authorList>
            <person name="Xia S."/>
        </authorList>
    </citation>
    <scope>NUCLEOTIDE SEQUENCE [LARGE SCALE GENOMIC DNA]</scope>
    <source>
        <strain evidence="9 10">ZCY20-5</strain>
    </source>
</reference>
<dbReference type="KEGG" id="carl:PXC00_02190"/>
<evidence type="ECO:0000256" key="3">
    <source>
        <dbReference type="ARBA" id="ARBA00022737"/>
    </source>
</evidence>
<evidence type="ECO:0000256" key="6">
    <source>
        <dbReference type="SAM" id="SignalP"/>
    </source>
</evidence>
<keyword evidence="3" id="KW-0677">Repeat</keyword>
<proteinExistence type="predicted"/>
<name>A0AA97D8W0_9FIRM</name>
<dbReference type="InterPro" id="IPR025883">
    <property type="entry name" value="Cadherin-like_domain"/>
</dbReference>
<protein>
    <submittedName>
        <fullName evidence="9">Cadherin-like beta sandwich domain-containing protein</fullName>
    </submittedName>
</protein>
<feature type="chain" id="PRO_5041692221" evidence="6">
    <location>
        <begin position="28"/>
        <end position="528"/>
    </location>
</feature>
<evidence type="ECO:0000256" key="5">
    <source>
        <dbReference type="SAM" id="Phobius"/>
    </source>
</evidence>